<name>A0ACB8EAD6_9SAUR</name>
<keyword evidence="2" id="KW-1185">Reference proteome</keyword>
<dbReference type="EMBL" id="CM037627">
    <property type="protein sequence ID" value="KAH7989304.1"/>
    <property type="molecule type" value="Genomic_DNA"/>
</dbReference>
<comment type="caution">
    <text evidence="1">The sequence shown here is derived from an EMBL/GenBank/DDBJ whole genome shotgun (WGS) entry which is preliminary data.</text>
</comment>
<protein>
    <submittedName>
        <fullName evidence="1">T-cell immunomodulatory protein</fullName>
    </submittedName>
</protein>
<reference evidence="1" key="1">
    <citation type="submission" date="2021-08" db="EMBL/GenBank/DDBJ databases">
        <title>The first chromosome-level gecko genome reveals the dynamic sex chromosomes of Neotropical dwarf geckos (Sphaerodactylidae: Sphaerodactylus).</title>
        <authorList>
            <person name="Pinto B.J."/>
            <person name="Keating S.E."/>
            <person name="Gamble T."/>
        </authorList>
    </citation>
    <scope>NUCLEOTIDE SEQUENCE</scope>
    <source>
        <strain evidence="1">TG3544</strain>
    </source>
</reference>
<evidence type="ECO:0000313" key="2">
    <source>
        <dbReference type="Proteomes" id="UP000827872"/>
    </source>
</evidence>
<organism evidence="1 2">
    <name type="scientific">Sphaerodactylus townsendi</name>
    <dbReference type="NCBI Taxonomy" id="933632"/>
    <lineage>
        <taxon>Eukaryota</taxon>
        <taxon>Metazoa</taxon>
        <taxon>Chordata</taxon>
        <taxon>Craniata</taxon>
        <taxon>Vertebrata</taxon>
        <taxon>Euteleostomi</taxon>
        <taxon>Lepidosauria</taxon>
        <taxon>Squamata</taxon>
        <taxon>Bifurcata</taxon>
        <taxon>Gekkota</taxon>
        <taxon>Sphaerodactylidae</taxon>
        <taxon>Sphaerodactylus</taxon>
    </lineage>
</organism>
<evidence type="ECO:0000313" key="1">
    <source>
        <dbReference type="EMBL" id="KAH7989304.1"/>
    </source>
</evidence>
<dbReference type="Proteomes" id="UP000827872">
    <property type="component" value="Linkage Group LG14"/>
</dbReference>
<proteinExistence type="predicted"/>
<accession>A0ACB8EAD6</accession>
<gene>
    <name evidence="1" type="primary">ITFG1</name>
    <name evidence="1" type="ORF">K3G42_007204</name>
</gene>
<sequence>MGPCGAGSRVRLVFFLVLGVALVRPGWALQDVTAQLFGDQARGTVAAFGDFNSDKQTDIFVLRGGSELIIFLADQKEPYFKPKVSLKLKSVITSVVPGDYNGDSQMDVLLTTRPQNQTSAALSVFIYWGNNQNLDANRNFALEKTFDDEPLIMDFNGDLVPDVFGVPSDSLVPEILMGR</sequence>